<evidence type="ECO:0000313" key="4">
    <source>
        <dbReference type="Proteomes" id="UP000319212"/>
    </source>
</evidence>
<dbReference type="Pfam" id="PF00563">
    <property type="entry name" value="EAL"/>
    <property type="match status" value="1"/>
</dbReference>
<dbReference type="SUPFAM" id="SSF141868">
    <property type="entry name" value="EAL domain-like"/>
    <property type="match status" value="1"/>
</dbReference>
<evidence type="ECO:0000259" key="1">
    <source>
        <dbReference type="PROSITE" id="PS50883"/>
    </source>
</evidence>
<reference evidence="3 4" key="1">
    <citation type="journal article" date="2019" name="Environ. Microbiol.">
        <title>Species interactions and distinct microbial communities in high Arctic permafrost affected cryosols are associated with the CH4 and CO2 gas fluxes.</title>
        <authorList>
            <person name="Altshuler I."/>
            <person name="Hamel J."/>
            <person name="Turney S."/>
            <person name="Magnuson E."/>
            <person name="Levesque R."/>
            <person name="Greer C."/>
            <person name="Whyte L.G."/>
        </authorList>
    </citation>
    <scope>NUCLEOTIDE SEQUENCE [LARGE SCALE GENOMIC DNA]</scope>
    <source>
        <strain evidence="3 4">S06.C</strain>
    </source>
</reference>
<accession>A0A502DN67</accession>
<dbReference type="InterPro" id="IPR000160">
    <property type="entry name" value="GGDEF_dom"/>
</dbReference>
<dbReference type="OrthoDB" id="9813903at2"/>
<name>A0A502DN67_9BURK</name>
<dbReference type="InterPro" id="IPR052155">
    <property type="entry name" value="Biofilm_reg_signaling"/>
</dbReference>
<dbReference type="SMART" id="SM00052">
    <property type="entry name" value="EAL"/>
    <property type="match status" value="1"/>
</dbReference>
<dbReference type="Gene3D" id="3.20.20.450">
    <property type="entry name" value="EAL domain"/>
    <property type="match status" value="1"/>
</dbReference>
<dbReference type="PROSITE" id="PS50883">
    <property type="entry name" value="EAL"/>
    <property type="match status" value="1"/>
</dbReference>
<evidence type="ECO:0000259" key="2">
    <source>
        <dbReference type="PROSITE" id="PS50887"/>
    </source>
</evidence>
<feature type="domain" description="EAL" evidence="1">
    <location>
        <begin position="304"/>
        <end position="559"/>
    </location>
</feature>
<dbReference type="Gene3D" id="3.30.70.270">
    <property type="match status" value="1"/>
</dbReference>
<organism evidence="3 4">
    <name type="scientific">Variovorax guangxiensis</name>
    <dbReference type="NCBI Taxonomy" id="1775474"/>
    <lineage>
        <taxon>Bacteria</taxon>
        <taxon>Pseudomonadati</taxon>
        <taxon>Pseudomonadota</taxon>
        <taxon>Betaproteobacteria</taxon>
        <taxon>Burkholderiales</taxon>
        <taxon>Comamonadaceae</taxon>
        <taxon>Variovorax</taxon>
    </lineage>
</organism>
<dbReference type="InterPro" id="IPR035919">
    <property type="entry name" value="EAL_sf"/>
</dbReference>
<dbReference type="InterPro" id="IPR029787">
    <property type="entry name" value="Nucleotide_cyclase"/>
</dbReference>
<dbReference type="SMART" id="SM00267">
    <property type="entry name" value="GGDEF"/>
    <property type="match status" value="1"/>
</dbReference>
<sequence>MDGEIILINPMAAALLMPLAPAGALVNLFDVLAPLAPDLRERAMAHAEVGSAVGGGTVRIPVANASAVPDAGESRARPSVLGLRLVRFDAGTWMATLSDITQSVRDEQRALTDRLRAASRLDGLTELPSREVIVEHIERAHAAAPGSDGAQFGILFIDIDRFQRVNATRGLAAGDLLLQSVADRLRRLVEPEGALERLGLRGPVAGRLGADEFVIVAPEVHDAQTLAEAARQLVGALSEPYVIHRRAEHASASVGVLLVRPDPTTVDPESLLQDASIAMSDAKAAGGARYSLFEPGMKARMARRAAIESDLRGALMRAELSVAYQPIVALPGRRCVGMEALVRWQHPTLGAVPPQEFVAIAEEVGLIQALGRFVLFEACGAFAAWRHRFGDAAPASMSVNVSRAQLADRQFAGHVQEALRSTGMQASELQLEVTESMAAQDGVVQQALQTLRRMGLSIALDDFGTGYSSLATLHLLPIDVLKIDRSFVMQVETSLHHRVLIEAVILVARSLGMRTVAEGIETEGQAAAVAALNCDKGQGYLYSRPMPQDAATAWLEAHRAVDAV</sequence>
<dbReference type="InterPro" id="IPR043128">
    <property type="entry name" value="Rev_trsase/Diguanyl_cyclase"/>
</dbReference>
<protein>
    <submittedName>
        <fullName evidence="3">Bifunctional diguanylate cyclase/phosphodiesterase</fullName>
    </submittedName>
</protein>
<proteinExistence type="predicted"/>
<comment type="caution">
    <text evidence="3">The sequence shown here is derived from an EMBL/GenBank/DDBJ whole genome shotgun (WGS) entry which is preliminary data.</text>
</comment>
<dbReference type="SUPFAM" id="SSF55073">
    <property type="entry name" value="Nucleotide cyclase"/>
    <property type="match status" value="1"/>
</dbReference>
<dbReference type="CDD" id="cd01949">
    <property type="entry name" value="GGDEF"/>
    <property type="match status" value="1"/>
</dbReference>
<gene>
    <name evidence="3" type="ORF">EAH82_15150</name>
</gene>
<dbReference type="PANTHER" id="PTHR44757:SF2">
    <property type="entry name" value="BIOFILM ARCHITECTURE MAINTENANCE PROTEIN MBAA"/>
    <property type="match status" value="1"/>
</dbReference>
<dbReference type="AlphaFoldDB" id="A0A502DN67"/>
<dbReference type="PANTHER" id="PTHR44757">
    <property type="entry name" value="DIGUANYLATE CYCLASE DGCP"/>
    <property type="match status" value="1"/>
</dbReference>
<dbReference type="PROSITE" id="PS50887">
    <property type="entry name" value="GGDEF"/>
    <property type="match status" value="1"/>
</dbReference>
<feature type="domain" description="GGDEF" evidence="2">
    <location>
        <begin position="150"/>
        <end position="295"/>
    </location>
</feature>
<dbReference type="NCBIfam" id="TIGR00254">
    <property type="entry name" value="GGDEF"/>
    <property type="match status" value="1"/>
</dbReference>
<evidence type="ECO:0000313" key="3">
    <source>
        <dbReference type="EMBL" id="TPG26080.1"/>
    </source>
</evidence>
<dbReference type="Pfam" id="PF00990">
    <property type="entry name" value="GGDEF"/>
    <property type="match status" value="1"/>
</dbReference>
<dbReference type="CDD" id="cd01948">
    <property type="entry name" value="EAL"/>
    <property type="match status" value="1"/>
</dbReference>
<dbReference type="EMBL" id="RCZI01000004">
    <property type="protein sequence ID" value="TPG26080.1"/>
    <property type="molecule type" value="Genomic_DNA"/>
</dbReference>
<dbReference type="Proteomes" id="UP000319212">
    <property type="component" value="Unassembled WGS sequence"/>
</dbReference>
<dbReference type="InterPro" id="IPR001633">
    <property type="entry name" value="EAL_dom"/>
</dbReference>